<feature type="compositionally biased region" description="Low complexity" evidence="1">
    <location>
        <begin position="51"/>
        <end position="70"/>
    </location>
</feature>
<feature type="region of interest" description="Disordered" evidence="1">
    <location>
        <begin position="40"/>
        <end position="70"/>
    </location>
</feature>
<evidence type="ECO:0000313" key="3">
    <source>
        <dbReference type="Proteomes" id="UP000270299"/>
    </source>
</evidence>
<dbReference type="Proteomes" id="UP000270299">
    <property type="component" value="Unassembled WGS sequence"/>
</dbReference>
<name>A0A3L6ZXD3_9MICO</name>
<dbReference type="AlphaFoldDB" id="A0A3L6ZXD3"/>
<accession>A0A3L6ZXD3</accession>
<evidence type="ECO:0000313" key="2">
    <source>
        <dbReference type="EMBL" id="RLP72434.1"/>
    </source>
</evidence>
<dbReference type="EMBL" id="RCUV01000005">
    <property type="protein sequence ID" value="RLP72434.1"/>
    <property type="molecule type" value="Genomic_DNA"/>
</dbReference>
<proteinExistence type="predicted"/>
<reference evidence="2 3" key="1">
    <citation type="submission" date="2018-10" db="EMBL/GenBank/DDBJ databases">
        <authorList>
            <person name="Li J."/>
        </authorList>
    </citation>
    <scope>NUCLEOTIDE SEQUENCE [LARGE SCALE GENOMIC DNA]</scope>
    <source>
        <strain evidence="2 3">CCTCC AB209002</strain>
    </source>
</reference>
<organism evidence="2 3">
    <name type="scientific">Mycetocola manganoxydans</name>
    <dbReference type="NCBI Taxonomy" id="699879"/>
    <lineage>
        <taxon>Bacteria</taxon>
        <taxon>Bacillati</taxon>
        <taxon>Actinomycetota</taxon>
        <taxon>Actinomycetes</taxon>
        <taxon>Micrococcales</taxon>
        <taxon>Microbacteriaceae</taxon>
        <taxon>Mycetocola</taxon>
    </lineage>
</organism>
<gene>
    <name evidence="2" type="ORF">D9V29_04595</name>
</gene>
<comment type="caution">
    <text evidence="2">The sequence shown here is derived from an EMBL/GenBank/DDBJ whole genome shotgun (WGS) entry which is preliminary data.</text>
</comment>
<protein>
    <submittedName>
        <fullName evidence="2">Uncharacterized protein</fullName>
    </submittedName>
</protein>
<sequence length="96" mass="9860">MLPRIPTVPRAVILRSGSGTLADAHKILLVLMSGRRSNEHEITASADATNPGGVAPHGAAGPAPLPRGHAGLLDIKFGHTAVDSEAQRVKSDVSPT</sequence>
<evidence type="ECO:0000256" key="1">
    <source>
        <dbReference type="SAM" id="MobiDB-lite"/>
    </source>
</evidence>
<keyword evidence="3" id="KW-1185">Reference proteome</keyword>